<protein>
    <submittedName>
        <fullName evidence="3">Uncharacterized protein</fullName>
    </submittedName>
</protein>
<feature type="compositionally biased region" description="Low complexity" evidence="1">
    <location>
        <begin position="221"/>
        <end position="241"/>
    </location>
</feature>
<feature type="transmembrane region" description="Helical" evidence="2">
    <location>
        <begin position="6"/>
        <end position="26"/>
    </location>
</feature>
<proteinExistence type="predicted"/>
<keyword evidence="2" id="KW-0812">Transmembrane</keyword>
<keyword evidence="2" id="KW-1133">Transmembrane helix</keyword>
<evidence type="ECO:0000256" key="2">
    <source>
        <dbReference type="SAM" id="Phobius"/>
    </source>
</evidence>
<reference evidence="3 4" key="1">
    <citation type="submission" date="2023-11" db="EMBL/GenBank/DDBJ databases">
        <title>Halocaridina rubra genome assembly.</title>
        <authorList>
            <person name="Smith C."/>
        </authorList>
    </citation>
    <scope>NUCLEOTIDE SEQUENCE [LARGE SCALE GENOMIC DNA]</scope>
    <source>
        <strain evidence="3">EP-1</strain>
        <tissue evidence="3">Whole</tissue>
    </source>
</reference>
<accession>A0AAN9A5F5</accession>
<dbReference type="Proteomes" id="UP001381693">
    <property type="component" value="Unassembled WGS sequence"/>
</dbReference>
<name>A0AAN9A5F5_HALRR</name>
<keyword evidence="4" id="KW-1185">Reference proteome</keyword>
<gene>
    <name evidence="3" type="ORF">SK128_026839</name>
</gene>
<sequence length="554" mass="63438">MIMSKIFWTLSSAVFLCLFIYTYLVLSYFDSKYQSTAPSKVFSKREEYSVESPDSLKFSIYMPDPQENNSDQGLAKISVKGYNNNWKMSGETEEAELFRYRKKVTNKILNRVDISMARSHRELDPFTFELSNDLSHTEPTGNNNRHRYMLPTRDNRKVNTISKRSFEYMALDSYANPVTEDYCPPAPPSKKKFSVFGFLGMMVSLSMTVANILNAINNNNNNNNNTNNDNNNNNNDINGDGNVDEVNDGEVPPPPVRNEVPVRINNVAQHNANVDLSSDDLPALINERPSHPNPNTVSFHGRNLAEMKAETWRNILSKQKAPISSMREKSSDITTFNTGMSLLPNAYGNNIVTDEYSHRVFNLNHYKFIYGNASRLNNTKRSRRLNDFANGECRCKWNTPTPTSNLAFKEIFEQERIAQKSAAPKSVLLERKGIKRSIKSDDKWIWVINCFQKWRCHQELEHRNDSGWNLIFTQLNRLVMHTLVRRGESVRKLFSKGFSTLNKAAEDFLGKISATKSTGEKINERGQSEGKPSGRDSTIEEYSCQFIYCPLSYD</sequence>
<feature type="region of interest" description="Disordered" evidence="1">
    <location>
        <begin position="221"/>
        <end position="255"/>
    </location>
</feature>
<evidence type="ECO:0000256" key="1">
    <source>
        <dbReference type="SAM" id="MobiDB-lite"/>
    </source>
</evidence>
<dbReference type="EMBL" id="JAXCGZ010015429">
    <property type="protein sequence ID" value="KAK7070312.1"/>
    <property type="molecule type" value="Genomic_DNA"/>
</dbReference>
<comment type="caution">
    <text evidence="3">The sequence shown here is derived from an EMBL/GenBank/DDBJ whole genome shotgun (WGS) entry which is preliminary data.</text>
</comment>
<dbReference type="AlphaFoldDB" id="A0AAN9A5F5"/>
<evidence type="ECO:0000313" key="3">
    <source>
        <dbReference type="EMBL" id="KAK7070312.1"/>
    </source>
</evidence>
<keyword evidence="2" id="KW-0472">Membrane</keyword>
<evidence type="ECO:0000313" key="4">
    <source>
        <dbReference type="Proteomes" id="UP001381693"/>
    </source>
</evidence>
<organism evidence="3 4">
    <name type="scientific">Halocaridina rubra</name>
    <name type="common">Hawaiian red shrimp</name>
    <dbReference type="NCBI Taxonomy" id="373956"/>
    <lineage>
        <taxon>Eukaryota</taxon>
        <taxon>Metazoa</taxon>
        <taxon>Ecdysozoa</taxon>
        <taxon>Arthropoda</taxon>
        <taxon>Crustacea</taxon>
        <taxon>Multicrustacea</taxon>
        <taxon>Malacostraca</taxon>
        <taxon>Eumalacostraca</taxon>
        <taxon>Eucarida</taxon>
        <taxon>Decapoda</taxon>
        <taxon>Pleocyemata</taxon>
        <taxon>Caridea</taxon>
        <taxon>Atyoidea</taxon>
        <taxon>Atyidae</taxon>
        <taxon>Halocaridina</taxon>
    </lineage>
</organism>